<dbReference type="EMBL" id="JANQDX010000004">
    <property type="protein sequence ID" value="KAL0925184.1"/>
    <property type="molecule type" value="Genomic_DNA"/>
</dbReference>
<accession>A0ABD0VJN1</accession>
<evidence type="ECO:0000313" key="2">
    <source>
        <dbReference type="Proteomes" id="UP001552299"/>
    </source>
</evidence>
<reference evidence="1 2" key="1">
    <citation type="journal article" date="2024" name="Plant Biotechnol. J.">
        <title>Dendrobium thyrsiflorum genome and its molecular insights into genes involved in important horticultural traits.</title>
        <authorList>
            <person name="Chen B."/>
            <person name="Wang J.Y."/>
            <person name="Zheng P.J."/>
            <person name="Li K.L."/>
            <person name="Liang Y.M."/>
            <person name="Chen X.F."/>
            <person name="Zhang C."/>
            <person name="Zhao X."/>
            <person name="He X."/>
            <person name="Zhang G.Q."/>
            <person name="Liu Z.J."/>
            <person name="Xu Q."/>
        </authorList>
    </citation>
    <scope>NUCLEOTIDE SEQUENCE [LARGE SCALE GENOMIC DNA]</scope>
    <source>
        <strain evidence="1">GZMU011</strain>
    </source>
</reference>
<organism evidence="1 2">
    <name type="scientific">Dendrobium thyrsiflorum</name>
    <name type="common">Pinecone-like raceme dendrobium</name>
    <name type="synonym">Orchid</name>
    <dbReference type="NCBI Taxonomy" id="117978"/>
    <lineage>
        <taxon>Eukaryota</taxon>
        <taxon>Viridiplantae</taxon>
        <taxon>Streptophyta</taxon>
        <taxon>Embryophyta</taxon>
        <taxon>Tracheophyta</taxon>
        <taxon>Spermatophyta</taxon>
        <taxon>Magnoliopsida</taxon>
        <taxon>Liliopsida</taxon>
        <taxon>Asparagales</taxon>
        <taxon>Orchidaceae</taxon>
        <taxon>Epidendroideae</taxon>
        <taxon>Malaxideae</taxon>
        <taxon>Dendrobiinae</taxon>
        <taxon>Dendrobium</taxon>
    </lineage>
</organism>
<keyword evidence="2" id="KW-1185">Reference proteome</keyword>
<gene>
    <name evidence="1" type="ORF">M5K25_003499</name>
</gene>
<comment type="caution">
    <text evidence="1">The sequence shown here is derived from an EMBL/GenBank/DDBJ whole genome shotgun (WGS) entry which is preliminary data.</text>
</comment>
<evidence type="ECO:0000313" key="1">
    <source>
        <dbReference type="EMBL" id="KAL0925184.1"/>
    </source>
</evidence>
<dbReference type="Proteomes" id="UP001552299">
    <property type="component" value="Unassembled WGS sequence"/>
</dbReference>
<dbReference type="AlphaFoldDB" id="A0ABD0VJN1"/>
<sequence length="104" mass="11697">MLFCGNAIGIIQGVLPGYEKVEEKQKQTNQSSCKSSFVHLILSFFAVAEFGSAFTRQVREAIQLESEKTYQSARKVFDEMILKIGQASNNVSTYDLAMRFGYNL</sequence>
<proteinExistence type="predicted"/>
<protein>
    <submittedName>
        <fullName evidence="1">Uncharacterized protein</fullName>
    </submittedName>
</protein>
<name>A0ABD0VJN1_DENTH</name>